<gene>
    <name evidence="1" type="ORF">RCL2_002854400</name>
</gene>
<sequence>MIRLGKYVVAALINTTSRFSTISEELFNKLMTDQWIGRVTKAIKRYNKDAVGEIKCLDIQVLYKEKYRGLKFTEAIGFIIVKSPKYALVLGFRN</sequence>
<reference evidence="1" key="1">
    <citation type="submission" date="2019-10" db="EMBL/GenBank/DDBJ databases">
        <title>Conservation and host-specific expression of non-tandemly repeated heterogenous ribosome RNA gene in arbuscular mycorrhizal fungi.</title>
        <authorList>
            <person name="Maeda T."/>
            <person name="Kobayashi Y."/>
            <person name="Nakagawa T."/>
            <person name="Ezawa T."/>
            <person name="Yamaguchi K."/>
            <person name="Bino T."/>
            <person name="Nishimoto Y."/>
            <person name="Shigenobu S."/>
            <person name="Kawaguchi M."/>
        </authorList>
    </citation>
    <scope>NUCLEOTIDE SEQUENCE</scope>
    <source>
        <strain evidence="1">HR1</strain>
    </source>
</reference>
<evidence type="ECO:0000313" key="2">
    <source>
        <dbReference type="Proteomes" id="UP000615446"/>
    </source>
</evidence>
<protein>
    <submittedName>
        <fullName evidence="1">Uncharacterized protein</fullName>
    </submittedName>
</protein>
<dbReference type="OrthoDB" id="2434948at2759"/>
<dbReference type="Proteomes" id="UP000615446">
    <property type="component" value="Unassembled WGS sequence"/>
</dbReference>
<dbReference type="AlphaFoldDB" id="A0A8H3MDU4"/>
<name>A0A8H3MDU4_9GLOM</name>
<comment type="caution">
    <text evidence="1">The sequence shown here is derived from an EMBL/GenBank/DDBJ whole genome shotgun (WGS) entry which is preliminary data.</text>
</comment>
<dbReference type="EMBL" id="BLAL01000304">
    <property type="protein sequence ID" value="GET02167.1"/>
    <property type="molecule type" value="Genomic_DNA"/>
</dbReference>
<accession>A0A8H3MDU4</accession>
<organism evidence="1 2">
    <name type="scientific">Rhizophagus clarus</name>
    <dbReference type="NCBI Taxonomy" id="94130"/>
    <lineage>
        <taxon>Eukaryota</taxon>
        <taxon>Fungi</taxon>
        <taxon>Fungi incertae sedis</taxon>
        <taxon>Mucoromycota</taxon>
        <taxon>Glomeromycotina</taxon>
        <taxon>Glomeromycetes</taxon>
        <taxon>Glomerales</taxon>
        <taxon>Glomeraceae</taxon>
        <taxon>Rhizophagus</taxon>
    </lineage>
</organism>
<proteinExistence type="predicted"/>
<evidence type="ECO:0000313" key="1">
    <source>
        <dbReference type="EMBL" id="GET02167.1"/>
    </source>
</evidence>